<dbReference type="OrthoDB" id="3275941at2"/>
<protein>
    <recommendedName>
        <fullName evidence="4">FG-GAP repeat protein</fullName>
    </recommendedName>
</protein>
<sequence length="104" mass="10952">MTRLVDLDGEGVPGLVTETAGTWYFKRGLGDGRFGPTVAMPSRPTTLGAPGVQLMDLDGDGRKELVSFVAPAPGYFTRTDSKAVFNLPQSSQEISTLISSASTS</sequence>
<accession>A0A2S9YW63</accession>
<keyword evidence="1" id="KW-0732">Signal</keyword>
<dbReference type="InterPro" id="IPR028994">
    <property type="entry name" value="Integrin_alpha_N"/>
</dbReference>
<proteinExistence type="predicted"/>
<dbReference type="Pfam" id="PF13517">
    <property type="entry name" value="FG-GAP_3"/>
    <property type="match status" value="1"/>
</dbReference>
<evidence type="ECO:0008006" key="4">
    <source>
        <dbReference type="Google" id="ProtNLM"/>
    </source>
</evidence>
<comment type="caution">
    <text evidence="2">The sequence shown here is derived from an EMBL/GenBank/DDBJ whole genome shotgun (WGS) entry which is preliminary data.</text>
</comment>
<reference evidence="2 3" key="1">
    <citation type="submission" date="2018-03" db="EMBL/GenBank/DDBJ databases">
        <title>Draft Genome Sequences of the Obligatory Marine Myxobacteria Enhygromyxa salina SWB007.</title>
        <authorList>
            <person name="Poehlein A."/>
            <person name="Moghaddam J.A."/>
            <person name="Harms H."/>
            <person name="Alanjari M."/>
            <person name="Koenig G.M."/>
            <person name="Daniel R."/>
            <person name="Schaeberle T.F."/>
        </authorList>
    </citation>
    <scope>NUCLEOTIDE SEQUENCE [LARGE SCALE GENOMIC DNA]</scope>
    <source>
        <strain evidence="2 3">SWB007</strain>
    </source>
</reference>
<dbReference type="RefSeq" id="WP_146157337.1">
    <property type="nucleotide sequence ID" value="NZ_PVNL01000028.1"/>
</dbReference>
<organism evidence="2 3">
    <name type="scientific">Enhygromyxa salina</name>
    <dbReference type="NCBI Taxonomy" id="215803"/>
    <lineage>
        <taxon>Bacteria</taxon>
        <taxon>Pseudomonadati</taxon>
        <taxon>Myxococcota</taxon>
        <taxon>Polyangia</taxon>
        <taxon>Nannocystales</taxon>
        <taxon>Nannocystaceae</taxon>
        <taxon>Enhygromyxa</taxon>
    </lineage>
</organism>
<dbReference type="Proteomes" id="UP000238823">
    <property type="component" value="Unassembled WGS sequence"/>
</dbReference>
<evidence type="ECO:0000256" key="1">
    <source>
        <dbReference type="ARBA" id="ARBA00022729"/>
    </source>
</evidence>
<gene>
    <name evidence="2" type="ORF">ENSA7_09400</name>
</gene>
<dbReference type="EMBL" id="PVNL01000028">
    <property type="protein sequence ID" value="PRQ09351.1"/>
    <property type="molecule type" value="Genomic_DNA"/>
</dbReference>
<dbReference type="AlphaFoldDB" id="A0A2S9YW63"/>
<name>A0A2S9YW63_9BACT</name>
<evidence type="ECO:0000313" key="3">
    <source>
        <dbReference type="Proteomes" id="UP000238823"/>
    </source>
</evidence>
<dbReference type="InterPro" id="IPR013517">
    <property type="entry name" value="FG-GAP"/>
</dbReference>
<dbReference type="SUPFAM" id="SSF69318">
    <property type="entry name" value="Integrin alpha N-terminal domain"/>
    <property type="match status" value="1"/>
</dbReference>
<evidence type="ECO:0000313" key="2">
    <source>
        <dbReference type="EMBL" id="PRQ09351.1"/>
    </source>
</evidence>